<sequence length="327" mass="37173">MPGHFETPEQRQECQLETCLQFERYCRRATACIFTLTTALRLLGVDWDPVASVTSMPRLHADALQTVVDHRNNKGRDRHALARPGTKRVAPTAVFVSSIPIETIEIAEGITCTTPEFTWFMFSRFLGLKDLVILGDAMMRRNTLHEPLTLDGFADLIARVECRAHRNGIRPPKGITQCRKALELMEEHTDSVMETILRLTLECYGLPRPVVNLPVRLSDGRLIFLDLAFPEAMVAVEYDGRHHSEQWAQDSLRRFAIEASGWAYVQVIGLGFITDADKRHVAELVGRLIRERTGKNYLLSTPLPLERVPDKRREAWKERPSGLTVAY</sequence>
<dbReference type="AlphaFoldDB" id="A0A0A7I7N7"/>
<dbReference type="STRING" id="1447715.AH67_03105"/>
<evidence type="ECO:0000313" key="2">
    <source>
        <dbReference type="Proteomes" id="UP000030636"/>
    </source>
</evidence>
<organism evidence="1 2">
    <name type="scientific">Bifidobacterium pseudolongum PV8-2</name>
    <dbReference type="NCBI Taxonomy" id="1447715"/>
    <lineage>
        <taxon>Bacteria</taxon>
        <taxon>Bacillati</taxon>
        <taxon>Actinomycetota</taxon>
        <taxon>Actinomycetes</taxon>
        <taxon>Bifidobacteriales</taxon>
        <taxon>Bifidobacteriaceae</taxon>
        <taxon>Bifidobacterium</taxon>
    </lineage>
</organism>
<dbReference type="HOGENOM" id="CLU_052626_2_1_11"/>
<dbReference type="Proteomes" id="UP000030636">
    <property type="component" value="Chromosome"/>
</dbReference>
<dbReference type="RefSeq" id="WP_052177250.1">
    <property type="nucleotide sequence ID" value="NZ_CP007457.1"/>
</dbReference>
<name>A0A0A7I7N7_9BIFI</name>
<gene>
    <name evidence="1" type="ORF">AH67_03105</name>
</gene>
<dbReference type="KEGG" id="bpsp:AH67_03105"/>
<protein>
    <recommendedName>
        <fullName evidence="3">DUF559 domain-containing protein</fullName>
    </recommendedName>
</protein>
<accession>A0A0A7I7N7</accession>
<evidence type="ECO:0008006" key="3">
    <source>
        <dbReference type="Google" id="ProtNLM"/>
    </source>
</evidence>
<dbReference type="OrthoDB" id="3173471at2"/>
<dbReference type="EMBL" id="CP007457">
    <property type="protein sequence ID" value="AIZ16036.1"/>
    <property type="molecule type" value="Genomic_DNA"/>
</dbReference>
<reference evidence="1 2" key="1">
    <citation type="journal article" date="2015" name="Genome Announc.">
        <title>Bifidobacterium pseudolongum Strain PV8-2, Isolated from a Stool Sample of an Anemic Kenyan Infant.</title>
        <authorList>
            <person name="Vazquez-Gutierrez P."/>
            <person name="Lacroix C."/>
            <person name="Chassard C."/>
            <person name="Klumpp J."/>
            <person name="Stevens M.J."/>
            <person name="Jans C."/>
        </authorList>
    </citation>
    <scope>NUCLEOTIDE SEQUENCE [LARGE SCALE GENOMIC DNA]</scope>
    <source>
        <strain evidence="1 2">PV8-2</strain>
    </source>
</reference>
<keyword evidence="2" id="KW-1185">Reference proteome</keyword>
<proteinExistence type="predicted"/>
<evidence type="ECO:0000313" key="1">
    <source>
        <dbReference type="EMBL" id="AIZ16036.1"/>
    </source>
</evidence>